<sequence>MVKRPAQMVGLRRNHCNAQSGGAEDVEIAIGRDRHGQGLEISPLEGQLMIAKISERLRWFGHMQQQGRCGRRWSCREEKDHREGLWISRRRICRALGEGRRAEVDSMDKMRWKKITCGGTTACSRYNHVACYLLLLLSIHLPASKVR</sequence>
<keyword evidence="2" id="KW-1185">Reference proteome</keyword>
<protein>
    <submittedName>
        <fullName evidence="1">Uncharacterized protein</fullName>
    </submittedName>
</protein>
<evidence type="ECO:0000313" key="1">
    <source>
        <dbReference type="EMBL" id="MED6273913.1"/>
    </source>
</evidence>
<reference evidence="1 2" key="1">
    <citation type="submission" date="2021-06" db="EMBL/GenBank/DDBJ databases">
        <authorList>
            <person name="Palmer J.M."/>
        </authorList>
    </citation>
    <scope>NUCLEOTIDE SEQUENCE [LARGE SCALE GENOMIC DNA]</scope>
    <source>
        <strain evidence="1 2">CL_MEX2019</strain>
        <tissue evidence="1">Muscle</tissue>
    </source>
</reference>
<dbReference type="Proteomes" id="UP001352852">
    <property type="component" value="Unassembled WGS sequence"/>
</dbReference>
<name>A0ABU7DJJ8_9TELE</name>
<dbReference type="EMBL" id="JAHUTJ010025320">
    <property type="protein sequence ID" value="MED6273913.1"/>
    <property type="molecule type" value="Genomic_DNA"/>
</dbReference>
<accession>A0ABU7DJJ8</accession>
<comment type="caution">
    <text evidence="1">The sequence shown here is derived from an EMBL/GenBank/DDBJ whole genome shotgun (WGS) entry which is preliminary data.</text>
</comment>
<evidence type="ECO:0000313" key="2">
    <source>
        <dbReference type="Proteomes" id="UP001352852"/>
    </source>
</evidence>
<gene>
    <name evidence="1" type="ORF">CHARACLAT_011108</name>
</gene>
<proteinExistence type="predicted"/>
<organism evidence="1 2">
    <name type="scientific">Characodon lateralis</name>
    <dbReference type="NCBI Taxonomy" id="208331"/>
    <lineage>
        <taxon>Eukaryota</taxon>
        <taxon>Metazoa</taxon>
        <taxon>Chordata</taxon>
        <taxon>Craniata</taxon>
        <taxon>Vertebrata</taxon>
        <taxon>Euteleostomi</taxon>
        <taxon>Actinopterygii</taxon>
        <taxon>Neopterygii</taxon>
        <taxon>Teleostei</taxon>
        <taxon>Neoteleostei</taxon>
        <taxon>Acanthomorphata</taxon>
        <taxon>Ovalentaria</taxon>
        <taxon>Atherinomorphae</taxon>
        <taxon>Cyprinodontiformes</taxon>
        <taxon>Goodeidae</taxon>
        <taxon>Characodon</taxon>
    </lineage>
</organism>